<name>A0A1S9PFU6_9SPHI</name>
<accession>A0A1S9PFU6</accession>
<dbReference type="STRING" id="1792845.BC343_06790"/>
<dbReference type="OrthoDB" id="1442826at2"/>
<protein>
    <recommendedName>
        <fullName evidence="3">Transcriptional regulator</fullName>
    </recommendedName>
</protein>
<keyword evidence="2" id="KW-1185">Reference proteome</keyword>
<evidence type="ECO:0000313" key="2">
    <source>
        <dbReference type="Proteomes" id="UP000189739"/>
    </source>
</evidence>
<evidence type="ECO:0008006" key="3">
    <source>
        <dbReference type="Google" id="ProtNLM"/>
    </source>
</evidence>
<dbReference type="EMBL" id="MBTF01000012">
    <property type="protein sequence ID" value="OOQ59846.1"/>
    <property type="molecule type" value="Genomic_DNA"/>
</dbReference>
<dbReference type="AlphaFoldDB" id="A0A1S9PFU6"/>
<reference evidence="1 2" key="1">
    <citation type="submission" date="2016-07" db="EMBL/GenBank/DDBJ databases">
        <title>Genomic analysis of zinc-resistant bacterium Mucilaginibacter pedocola TBZ30.</title>
        <authorList>
            <person name="Huang J."/>
            <person name="Tang J."/>
        </authorList>
    </citation>
    <scope>NUCLEOTIDE SEQUENCE [LARGE SCALE GENOMIC DNA]</scope>
    <source>
        <strain evidence="1 2">TBZ30</strain>
    </source>
</reference>
<dbReference type="Proteomes" id="UP000189739">
    <property type="component" value="Unassembled WGS sequence"/>
</dbReference>
<sequence length="91" mass="10801">MKILQPLTTRLSKDSTLLTSHIALFYAVLASWQRNRHAAPFRVNRRELMRISKINSIATYHRCIRDLSEKQYIIYRPSYHPKLGSEVDWPM</sequence>
<organism evidence="1 2">
    <name type="scientific">Mucilaginibacter pedocola</name>
    <dbReference type="NCBI Taxonomy" id="1792845"/>
    <lineage>
        <taxon>Bacteria</taxon>
        <taxon>Pseudomonadati</taxon>
        <taxon>Bacteroidota</taxon>
        <taxon>Sphingobacteriia</taxon>
        <taxon>Sphingobacteriales</taxon>
        <taxon>Sphingobacteriaceae</taxon>
        <taxon>Mucilaginibacter</taxon>
    </lineage>
</organism>
<proteinExistence type="predicted"/>
<gene>
    <name evidence="1" type="ORF">BC343_06790</name>
</gene>
<evidence type="ECO:0000313" key="1">
    <source>
        <dbReference type="EMBL" id="OOQ59846.1"/>
    </source>
</evidence>
<comment type="caution">
    <text evidence="1">The sequence shown here is derived from an EMBL/GenBank/DDBJ whole genome shotgun (WGS) entry which is preliminary data.</text>
</comment>
<dbReference type="RefSeq" id="WP_078348601.1">
    <property type="nucleotide sequence ID" value="NZ_MBTF01000012.1"/>
</dbReference>